<dbReference type="InterPro" id="IPR039189">
    <property type="entry name" value="Fcp1"/>
</dbReference>
<evidence type="ECO:0000256" key="5">
    <source>
        <dbReference type="ARBA" id="ARBA00047761"/>
    </source>
</evidence>
<organism evidence="9 10">
    <name type="scientific">Acorus gramineus</name>
    <name type="common">Dwarf sweet flag</name>
    <dbReference type="NCBI Taxonomy" id="55184"/>
    <lineage>
        <taxon>Eukaryota</taxon>
        <taxon>Viridiplantae</taxon>
        <taxon>Streptophyta</taxon>
        <taxon>Embryophyta</taxon>
        <taxon>Tracheophyta</taxon>
        <taxon>Spermatophyta</taxon>
        <taxon>Magnoliopsida</taxon>
        <taxon>Liliopsida</taxon>
        <taxon>Acoraceae</taxon>
        <taxon>Acorus</taxon>
    </lineage>
</organism>
<evidence type="ECO:0000259" key="8">
    <source>
        <dbReference type="PROSITE" id="PS50969"/>
    </source>
</evidence>
<accession>A0AAV9B5F3</accession>
<dbReference type="InterPro" id="IPR036412">
    <property type="entry name" value="HAD-like_sf"/>
</dbReference>
<evidence type="ECO:0000256" key="6">
    <source>
        <dbReference type="ARBA" id="ARBA00048336"/>
    </source>
</evidence>
<dbReference type="GO" id="GO:0008420">
    <property type="term" value="F:RNA polymerase II CTD heptapeptide repeat phosphatase activity"/>
    <property type="evidence" value="ECO:0007669"/>
    <property type="project" value="InterPro"/>
</dbReference>
<protein>
    <recommendedName>
        <fullName evidence="2">protein-serine/threonine phosphatase</fullName>
        <ecNumber evidence="2">3.1.3.16</ecNumber>
    </recommendedName>
</protein>
<evidence type="ECO:0000256" key="4">
    <source>
        <dbReference type="ARBA" id="ARBA00023242"/>
    </source>
</evidence>
<dbReference type="AlphaFoldDB" id="A0AAV9B5F3"/>
<proteinExistence type="predicted"/>
<evidence type="ECO:0000256" key="1">
    <source>
        <dbReference type="ARBA" id="ARBA00004123"/>
    </source>
</evidence>
<comment type="catalytic activity">
    <reaction evidence="5">
        <text>O-phospho-L-seryl-[protein] + H2O = L-seryl-[protein] + phosphate</text>
        <dbReference type="Rhea" id="RHEA:20629"/>
        <dbReference type="Rhea" id="RHEA-COMP:9863"/>
        <dbReference type="Rhea" id="RHEA-COMP:11604"/>
        <dbReference type="ChEBI" id="CHEBI:15377"/>
        <dbReference type="ChEBI" id="CHEBI:29999"/>
        <dbReference type="ChEBI" id="CHEBI:43474"/>
        <dbReference type="ChEBI" id="CHEBI:83421"/>
        <dbReference type="EC" id="3.1.3.16"/>
    </reaction>
</comment>
<feature type="domain" description="FCP1 homology" evidence="8">
    <location>
        <begin position="372"/>
        <end position="460"/>
    </location>
</feature>
<feature type="region of interest" description="Disordered" evidence="7">
    <location>
        <begin position="292"/>
        <end position="337"/>
    </location>
</feature>
<keyword evidence="3" id="KW-0378">Hydrolase</keyword>
<reference evidence="9" key="1">
    <citation type="journal article" date="2023" name="Nat. Commun.">
        <title>Diploid and tetraploid genomes of Acorus and the evolution of monocots.</title>
        <authorList>
            <person name="Ma L."/>
            <person name="Liu K.W."/>
            <person name="Li Z."/>
            <person name="Hsiao Y.Y."/>
            <person name="Qi Y."/>
            <person name="Fu T."/>
            <person name="Tang G.D."/>
            <person name="Zhang D."/>
            <person name="Sun W.H."/>
            <person name="Liu D.K."/>
            <person name="Li Y."/>
            <person name="Chen G.Z."/>
            <person name="Liu X.D."/>
            <person name="Liao X.Y."/>
            <person name="Jiang Y.T."/>
            <person name="Yu X."/>
            <person name="Hao Y."/>
            <person name="Huang J."/>
            <person name="Zhao X.W."/>
            <person name="Ke S."/>
            <person name="Chen Y.Y."/>
            <person name="Wu W.L."/>
            <person name="Hsu J.L."/>
            <person name="Lin Y.F."/>
            <person name="Huang M.D."/>
            <person name="Li C.Y."/>
            <person name="Huang L."/>
            <person name="Wang Z.W."/>
            <person name="Zhao X."/>
            <person name="Zhong W.Y."/>
            <person name="Peng D.H."/>
            <person name="Ahmad S."/>
            <person name="Lan S."/>
            <person name="Zhang J.S."/>
            <person name="Tsai W.C."/>
            <person name="Van de Peer Y."/>
            <person name="Liu Z.J."/>
        </authorList>
    </citation>
    <scope>NUCLEOTIDE SEQUENCE</scope>
    <source>
        <strain evidence="9">SCP</strain>
    </source>
</reference>
<name>A0AAV9B5F3_ACOGR</name>
<evidence type="ECO:0000313" key="10">
    <source>
        <dbReference type="Proteomes" id="UP001179952"/>
    </source>
</evidence>
<dbReference type="InterPro" id="IPR023214">
    <property type="entry name" value="HAD_sf"/>
</dbReference>
<dbReference type="GO" id="GO:0005634">
    <property type="term" value="C:nucleus"/>
    <property type="evidence" value="ECO:0007669"/>
    <property type="project" value="UniProtKB-SubCell"/>
</dbReference>
<feature type="compositionally biased region" description="Low complexity" evidence="7">
    <location>
        <begin position="323"/>
        <end position="336"/>
    </location>
</feature>
<comment type="catalytic activity">
    <reaction evidence="6">
        <text>O-phospho-L-threonyl-[protein] + H2O = L-threonyl-[protein] + phosphate</text>
        <dbReference type="Rhea" id="RHEA:47004"/>
        <dbReference type="Rhea" id="RHEA-COMP:11060"/>
        <dbReference type="Rhea" id="RHEA-COMP:11605"/>
        <dbReference type="ChEBI" id="CHEBI:15377"/>
        <dbReference type="ChEBI" id="CHEBI:30013"/>
        <dbReference type="ChEBI" id="CHEBI:43474"/>
        <dbReference type="ChEBI" id="CHEBI:61977"/>
        <dbReference type="EC" id="3.1.3.16"/>
    </reaction>
</comment>
<dbReference type="PROSITE" id="PS50969">
    <property type="entry name" value="FCP1"/>
    <property type="match status" value="1"/>
</dbReference>
<evidence type="ECO:0000256" key="2">
    <source>
        <dbReference type="ARBA" id="ARBA00013081"/>
    </source>
</evidence>
<dbReference type="InterPro" id="IPR004274">
    <property type="entry name" value="FCP1_dom"/>
</dbReference>
<keyword evidence="4" id="KW-0539">Nucleus</keyword>
<gene>
    <name evidence="9" type="ORF">QJS04_geneDACA020910</name>
</gene>
<feature type="region of interest" description="Disordered" evidence="7">
    <location>
        <begin position="97"/>
        <end position="118"/>
    </location>
</feature>
<evidence type="ECO:0000313" key="9">
    <source>
        <dbReference type="EMBL" id="KAK1271948.1"/>
    </source>
</evidence>
<dbReference type="PANTHER" id="PTHR23081">
    <property type="entry name" value="RNA POLYMERASE II CTD PHOSPHATASE"/>
    <property type="match status" value="1"/>
</dbReference>
<comment type="subcellular location">
    <subcellularLocation>
        <location evidence="1">Nucleus</location>
    </subcellularLocation>
</comment>
<evidence type="ECO:0000256" key="3">
    <source>
        <dbReference type="ARBA" id="ARBA00022801"/>
    </source>
</evidence>
<dbReference type="Gene3D" id="3.40.50.1000">
    <property type="entry name" value="HAD superfamily/HAD-like"/>
    <property type="match status" value="1"/>
</dbReference>
<dbReference type="EC" id="3.1.3.16" evidence="2"/>
<evidence type="ECO:0000256" key="7">
    <source>
        <dbReference type="SAM" id="MobiDB-lite"/>
    </source>
</evidence>
<dbReference type="Proteomes" id="UP001179952">
    <property type="component" value="Unassembled WGS sequence"/>
</dbReference>
<keyword evidence="10" id="KW-1185">Reference proteome</keyword>
<dbReference type="EMBL" id="JAUJYN010000005">
    <property type="protein sequence ID" value="KAK1271948.1"/>
    <property type="molecule type" value="Genomic_DNA"/>
</dbReference>
<sequence>MKPKDSSTLCNNFVTQPTIPPRGRVDFSHLSDLHTDGNADSLLSPTRDIAPPLLPQRPPLQARNCCSQTGSVALHPYMTKALKTISSHQQKVGHTSLIASTRLPSPTPSEECANGDADDLKEVSSSSVSVSASRPMDLTMPSVPVVCGTTVKEKPILNACVKSRDPRLIFTNQGAVVLDINLRPVLIEDNVNRSGTNGEMSPTEIKNSQNEVLKVHLKPRDPRRVLLNNTVARESLGSEQAGIKGANSSDIHSKNNLTVREQQDQTEPPKDHPLLNIGRQCTNNIMNSANIVSSSEGIGPDILTKADSKVDGRNSVMDSNNENTSTSNQGASSSQSEQFGNLDHLLDGYDDEQKAAIQKERTRRIEEQNKMFAARKLCLVLDLDHTLLNSAKFVNVTPEHDAILRMSEAQERTQTERLLFYLQHMGLWTKLRPGIWNFLREVEMIFQFLSLACSNCSPNS</sequence>
<comment type="caution">
    <text evidence="9">The sequence shown here is derived from an EMBL/GenBank/DDBJ whole genome shotgun (WGS) entry which is preliminary data.</text>
</comment>
<dbReference type="SUPFAM" id="SSF56784">
    <property type="entry name" value="HAD-like"/>
    <property type="match status" value="1"/>
</dbReference>
<dbReference type="PANTHER" id="PTHR23081:SF2">
    <property type="entry name" value="RNA POLYMERASE II C-TERMINAL DOMAIN PHOSPHATASE-LIKE 3"/>
    <property type="match status" value="1"/>
</dbReference>
<reference evidence="9" key="2">
    <citation type="submission" date="2023-06" db="EMBL/GenBank/DDBJ databases">
        <authorList>
            <person name="Ma L."/>
            <person name="Liu K.-W."/>
            <person name="Li Z."/>
            <person name="Hsiao Y.-Y."/>
            <person name="Qi Y."/>
            <person name="Fu T."/>
            <person name="Tang G."/>
            <person name="Zhang D."/>
            <person name="Sun W.-H."/>
            <person name="Liu D.-K."/>
            <person name="Li Y."/>
            <person name="Chen G.-Z."/>
            <person name="Liu X.-D."/>
            <person name="Liao X.-Y."/>
            <person name="Jiang Y.-T."/>
            <person name="Yu X."/>
            <person name="Hao Y."/>
            <person name="Huang J."/>
            <person name="Zhao X.-W."/>
            <person name="Ke S."/>
            <person name="Chen Y.-Y."/>
            <person name="Wu W.-L."/>
            <person name="Hsu J.-L."/>
            <person name="Lin Y.-F."/>
            <person name="Huang M.-D."/>
            <person name="Li C.-Y."/>
            <person name="Huang L."/>
            <person name="Wang Z.-W."/>
            <person name="Zhao X."/>
            <person name="Zhong W.-Y."/>
            <person name="Peng D.-H."/>
            <person name="Ahmad S."/>
            <person name="Lan S."/>
            <person name="Zhang J.-S."/>
            <person name="Tsai W.-C."/>
            <person name="Van De Peer Y."/>
            <person name="Liu Z.-J."/>
        </authorList>
    </citation>
    <scope>NUCLEOTIDE SEQUENCE</scope>
    <source>
        <strain evidence="9">SCP</strain>
        <tissue evidence="9">Leaves</tissue>
    </source>
</reference>